<accession>A0A2G8KLT0</accession>
<evidence type="ECO:0000256" key="1">
    <source>
        <dbReference type="SAM" id="MobiDB-lite"/>
    </source>
</evidence>
<proteinExistence type="predicted"/>
<dbReference type="EMBL" id="MRZV01000494">
    <property type="protein sequence ID" value="PIK48898.1"/>
    <property type="molecule type" value="Genomic_DNA"/>
</dbReference>
<evidence type="ECO:0000313" key="4">
    <source>
        <dbReference type="Proteomes" id="UP000230750"/>
    </source>
</evidence>
<dbReference type="FunFam" id="3.30.420.10:FF:000032">
    <property type="entry name" value="Retrovirus-related Pol polyprotein from transposon 297-like Protein"/>
    <property type="match status" value="1"/>
</dbReference>
<protein>
    <submittedName>
        <fullName evidence="3">Retrovirus-related Pol polyprotein from transposon</fullName>
    </submittedName>
</protein>
<dbReference type="Pfam" id="PF22938">
    <property type="entry name" value="Integrase_p58_C"/>
    <property type="match status" value="1"/>
</dbReference>
<organism evidence="3 4">
    <name type="scientific">Stichopus japonicus</name>
    <name type="common">Sea cucumber</name>
    <dbReference type="NCBI Taxonomy" id="307972"/>
    <lineage>
        <taxon>Eukaryota</taxon>
        <taxon>Metazoa</taxon>
        <taxon>Echinodermata</taxon>
        <taxon>Eleutherozoa</taxon>
        <taxon>Echinozoa</taxon>
        <taxon>Holothuroidea</taxon>
        <taxon>Aspidochirotacea</taxon>
        <taxon>Aspidochirotida</taxon>
        <taxon>Stichopodidae</taxon>
        <taxon>Apostichopus</taxon>
    </lineage>
</organism>
<feature type="region of interest" description="Disordered" evidence="1">
    <location>
        <begin position="313"/>
        <end position="385"/>
    </location>
</feature>
<dbReference type="SUPFAM" id="SSF53098">
    <property type="entry name" value="Ribonuclease H-like"/>
    <property type="match status" value="1"/>
</dbReference>
<feature type="domain" description="Integrase catalytic" evidence="2">
    <location>
        <begin position="5"/>
        <end position="164"/>
    </location>
</feature>
<dbReference type="InterPro" id="IPR050951">
    <property type="entry name" value="Retrovirus_Pol_polyprotein"/>
</dbReference>
<dbReference type="Gene3D" id="3.30.420.10">
    <property type="entry name" value="Ribonuclease H-like superfamily/Ribonuclease H"/>
    <property type="match status" value="1"/>
</dbReference>
<dbReference type="InterPro" id="IPR054465">
    <property type="entry name" value="Integrase_p58-like_C"/>
</dbReference>
<keyword evidence="4" id="KW-1185">Reference proteome</keyword>
<sequence length="385" mass="44097">MQNYKSGEPMQRIAIDIIGPLPKTDRGNQYILVIGDYFSKWNEAFAIPNQEATTVANTLVEEFICRYGIPSEIHTDQGRQFEAKLFQELCRLLEINKTRTTPYYPQSDGMIERFNRTLDAMLALVVAPDQRDWDCWLPYVMLSYRSAIHESTGYSPFEILMGRRASIPVTLLTEKPEMTDHANTYCDYVDRLESRLEKVHESARNHLNLTNVWKTKTYDRNSSLRSYQEGDNIWLYEPKRKKGISPRFQKSWIGPGKILKKISDVTYRVQMGPLSKPKIVHHNKLLPYDGRNPPTWKVKPSSATIEVADVSAFGQPDRESVMSQDTAGDTTDEMPGNGQTFHTDSPTTNLSVPAGQNVNSDPSSNRRPRRTRRPVDRYGQPLLYG</sequence>
<dbReference type="PROSITE" id="PS50994">
    <property type="entry name" value="INTEGRASE"/>
    <property type="match status" value="1"/>
</dbReference>
<dbReference type="InterPro" id="IPR012337">
    <property type="entry name" value="RNaseH-like_sf"/>
</dbReference>
<dbReference type="Pfam" id="PF00665">
    <property type="entry name" value="rve"/>
    <property type="match status" value="1"/>
</dbReference>
<dbReference type="PANTHER" id="PTHR37984">
    <property type="entry name" value="PROTEIN CBG26694"/>
    <property type="match status" value="1"/>
</dbReference>
<evidence type="ECO:0000259" key="2">
    <source>
        <dbReference type="PROSITE" id="PS50994"/>
    </source>
</evidence>
<dbReference type="GO" id="GO:0003676">
    <property type="term" value="F:nucleic acid binding"/>
    <property type="evidence" value="ECO:0007669"/>
    <property type="project" value="InterPro"/>
</dbReference>
<evidence type="ECO:0000313" key="3">
    <source>
        <dbReference type="EMBL" id="PIK48898.1"/>
    </source>
</evidence>
<dbReference type="OrthoDB" id="425619at2759"/>
<dbReference type="PANTHER" id="PTHR37984:SF15">
    <property type="entry name" value="INTEGRASE CATALYTIC DOMAIN-CONTAINING PROTEIN"/>
    <property type="match status" value="1"/>
</dbReference>
<dbReference type="GO" id="GO:0015074">
    <property type="term" value="P:DNA integration"/>
    <property type="evidence" value="ECO:0007669"/>
    <property type="project" value="InterPro"/>
</dbReference>
<name>A0A2G8KLT0_STIJA</name>
<comment type="caution">
    <text evidence="3">The sequence shown here is derived from an EMBL/GenBank/DDBJ whole genome shotgun (WGS) entry which is preliminary data.</text>
</comment>
<dbReference type="InterPro" id="IPR036397">
    <property type="entry name" value="RNaseH_sf"/>
</dbReference>
<dbReference type="AlphaFoldDB" id="A0A2G8KLT0"/>
<dbReference type="InterPro" id="IPR001584">
    <property type="entry name" value="Integrase_cat-core"/>
</dbReference>
<reference evidence="3 4" key="1">
    <citation type="journal article" date="2017" name="PLoS Biol.">
        <title>The sea cucumber genome provides insights into morphological evolution and visceral regeneration.</title>
        <authorList>
            <person name="Zhang X."/>
            <person name="Sun L."/>
            <person name="Yuan J."/>
            <person name="Sun Y."/>
            <person name="Gao Y."/>
            <person name="Zhang L."/>
            <person name="Li S."/>
            <person name="Dai H."/>
            <person name="Hamel J.F."/>
            <person name="Liu C."/>
            <person name="Yu Y."/>
            <person name="Liu S."/>
            <person name="Lin W."/>
            <person name="Guo K."/>
            <person name="Jin S."/>
            <person name="Xu P."/>
            <person name="Storey K.B."/>
            <person name="Huan P."/>
            <person name="Zhang T."/>
            <person name="Zhou Y."/>
            <person name="Zhang J."/>
            <person name="Lin C."/>
            <person name="Li X."/>
            <person name="Xing L."/>
            <person name="Huo D."/>
            <person name="Sun M."/>
            <person name="Wang L."/>
            <person name="Mercier A."/>
            <person name="Li F."/>
            <person name="Yang H."/>
            <person name="Xiang J."/>
        </authorList>
    </citation>
    <scope>NUCLEOTIDE SEQUENCE [LARGE SCALE GENOMIC DNA]</scope>
    <source>
        <strain evidence="3">Shaxun</strain>
        <tissue evidence="3">Muscle</tissue>
    </source>
</reference>
<dbReference type="Proteomes" id="UP000230750">
    <property type="component" value="Unassembled WGS sequence"/>
</dbReference>
<feature type="compositionally biased region" description="Polar residues" evidence="1">
    <location>
        <begin position="337"/>
        <end position="356"/>
    </location>
</feature>
<gene>
    <name evidence="3" type="ORF">BSL78_14233</name>
</gene>